<accession>A0A1Z4JSM0</accession>
<proteinExistence type="predicted"/>
<dbReference type="EMBL" id="AP018205">
    <property type="protein sequence ID" value="BAY59771.1"/>
    <property type="molecule type" value="Genomic_DNA"/>
</dbReference>
<reference evidence="1 2" key="1">
    <citation type="submission" date="2017-06" db="EMBL/GenBank/DDBJ databases">
        <title>Genome sequencing of cyanobaciteial culture collection at National Institute for Environmental Studies (NIES).</title>
        <authorList>
            <person name="Hirose Y."/>
            <person name="Shimura Y."/>
            <person name="Fujisawa T."/>
            <person name="Nakamura Y."/>
            <person name="Kawachi M."/>
        </authorList>
    </citation>
    <scope>NUCLEOTIDE SEQUENCE [LARGE SCALE GENOMIC DNA]</scope>
    <source>
        <strain evidence="1 2">NIES-2135</strain>
        <plasmid evidence="2">Plasmid Plasmid2 dna</plasmid>
    </source>
</reference>
<evidence type="ECO:0000313" key="2">
    <source>
        <dbReference type="Proteomes" id="UP000217895"/>
    </source>
</evidence>
<geneLocation type="plasmid" evidence="1">
    <name>plasmid2</name>
</geneLocation>
<dbReference type="AlphaFoldDB" id="A0A1Z4JSM0"/>
<gene>
    <name evidence="1" type="ORF">NIES2135_66480</name>
</gene>
<evidence type="ECO:0000313" key="1">
    <source>
        <dbReference type="EMBL" id="BAY59771.1"/>
    </source>
</evidence>
<name>A0A1Z4JSM0_LEPBY</name>
<organism evidence="1 2">
    <name type="scientific">Leptolyngbya boryana NIES-2135</name>
    <dbReference type="NCBI Taxonomy" id="1973484"/>
    <lineage>
        <taxon>Bacteria</taxon>
        <taxon>Bacillati</taxon>
        <taxon>Cyanobacteriota</taxon>
        <taxon>Cyanophyceae</taxon>
        <taxon>Leptolyngbyales</taxon>
        <taxon>Leptolyngbyaceae</taxon>
        <taxon>Leptolyngbya group</taxon>
        <taxon>Leptolyngbya</taxon>
    </lineage>
</organism>
<keyword evidence="1" id="KW-0614">Plasmid</keyword>
<evidence type="ECO:0008006" key="3">
    <source>
        <dbReference type="Google" id="ProtNLM"/>
    </source>
</evidence>
<dbReference type="Proteomes" id="UP000217895">
    <property type="component" value="Plasmid Plasmid2 dna"/>
</dbReference>
<protein>
    <recommendedName>
        <fullName evidence="3">DNA primase/polymerase bifunctional N-terminal domain-containing protein</fullName>
    </recommendedName>
</protein>
<sequence>MSYFGDRYSPNPGINDTIIWLLDHGYPPLPIAPYHDPHQYPKLPIIPNTEPLPRFTGKNPSYLNFNGYPSLIKHQDFQHRLPSSSEIKRWFCDRRTGIATMGGWNNTVWLDFDVHRFQSIEDCRTILEAYLEFAPCLKLTFIEISQSQGWHVGVRCNPLPVFSNFAFQPKSFQAGEIIGEGKIIVLAPTQGKNGQYQSIQRVMPIQIESLDSISIFARTRTTQTLRAIEPLNIFSSLTDHPIAIEHLICQRVKFLLQQLNEIPVGQRSDVLCSITREVFGWENWLQNYPYRLAPSADTFCQIVGQRLELDAARIQRILNSHSHSVSIRYSMPAIYRYLGEAGCDRQVQKAVRFSHSSYFKESSHDSNHKA</sequence>
<dbReference type="SUPFAM" id="SSF56747">
    <property type="entry name" value="Prim-pol domain"/>
    <property type="match status" value="1"/>
</dbReference>
<keyword evidence="2" id="KW-1185">Reference proteome</keyword>